<sequence>MNTTDKVVVRPASRRDVLRALGVAGLATVGGTIVSQPAMADVNIPATATQKCGTCRFWGGTRSVSEDRKTVIASGKGTCNNPKSPAYQKQTRPDQGAPVWERWEALG</sequence>
<comment type="caution">
    <text evidence="2">The sequence shown here is derived from an EMBL/GenBank/DDBJ whole genome shotgun (WGS) entry which is preliminary data.</text>
</comment>
<evidence type="ECO:0000313" key="2">
    <source>
        <dbReference type="EMBL" id="MBA5775647.1"/>
    </source>
</evidence>
<dbReference type="PROSITE" id="PS51318">
    <property type="entry name" value="TAT"/>
    <property type="match status" value="1"/>
</dbReference>
<dbReference type="RefSeq" id="WP_182161305.1">
    <property type="nucleotide sequence ID" value="NZ_JACFXV010000013.1"/>
</dbReference>
<reference evidence="2 3" key="1">
    <citation type="submission" date="2020-07" db="EMBL/GenBank/DDBJ databases">
        <title>Stappia sp., F7233, whole genome shotgun sequencing project.</title>
        <authorList>
            <person name="Jiang S."/>
            <person name="Liu Z.W."/>
            <person name="Du Z.J."/>
        </authorList>
    </citation>
    <scope>NUCLEOTIDE SEQUENCE [LARGE SCALE GENOMIC DNA]</scope>
    <source>
        <strain evidence="2 3">F7233</strain>
    </source>
</reference>
<keyword evidence="3" id="KW-1185">Reference proteome</keyword>
<accession>A0A839A9N7</accession>
<dbReference type="InterPro" id="IPR006311">
    <property type="entry name" value="TAT_signal"/>
</dbReference>
<feature type="compositionally biased region" description="Polar residues" evidence="1">
    <location>
        <begin position="77"/>
        <end position="90"/>
    </location>
</feature>
<dbReference type="AlphaFoldDB" id="A0A839A9N7"/>
<dbReference type="NCBIfam" id="TIGR01409">
    <property type="entry name" value="TAT_signal_seq"/>
    <property type="match status" value="1"/>
</dbReference>
<dbReference type="EMBL" id="JACFXV010000013">
    <property type="protein sequence ID" value="MBA5775647.1"/>
    <property type="molecule type" value="Genomic_DNA"/>
</dbReference>
<gene>
    <name evidence="2" type="ORF">H2509_00750</name>
</gene>
<feature type="region of interest" description="Disordered" evidence="1">
    <location>
        <begin position="73"/>
        <end position="98"/>
    </location>
</feature>
<name>A0A839A9N7_9HYPH</name>
<dbReference type="InterPro" id="IPR019546">
    <property type="entry name" value="TAT_signal_bac_arc"/>
</dbReference>
<protein>
    <submittedName>
        <fullName evidence="2">Twin-arginine translocation signal domain-containing protein</fullName>
    </submittedName>
</protein>
<evidence type="ECO:0000313" key="3">
    <source>
        <dbReference type="Proteomes" id="UP000541109"/>
    </source>
</evidence>
<proteinExistence type="predicted"/>
<organism evidence="2 3">
    <name type="scientific">Stappia albiluteola</name>
    <dbReference type="NCBI Taxonomy" id="2758565"/>
    <lineage>
        <taxon>Bacteria</taxon>
        <taxon>Pseudomonadati</taxon>
        <taxon>Pseudomonadota</taxon>
        <taxon>Alphaproteobacteria</taxon>
        <taxon>Hyphomicrobiales</taxon>
        <taxon>Stappiaceae</taxon>
        <taxon>Stappia</taxon>
    </lineage>
</organism>
<evidence type="ECO:0000256" key="1">
    <source>
        <dbReference type="SAM" id="MobiDB-lite"/>
    </source>
</evidence>
<dbReference type="Proteomes" id="UP000541109">
    <property type="component" value="Unassembled WGS sequence"/>
</dbReference>